<dbReference type="PANTHER" id="PTHR13589:SF15">
    <property type="entry name" value="CREB-REGULATED TRANSCRIPTION COACTIVATOR, ISOFORM B"/>
    <property type="match status" value="1"/>
</dbReference>
<evidence type="ECO:0000313" key="3">
    <source>
        <dbReference type="Proteomes" id="UP000728032"/>
    </source>
</evidence>
<feature type="non-terminal residue" evidence="2">
    <location>
        <position position="104"/>
    </location>
</feature>
<keyword evidence="3" id="KW-1185">Reference proteome</keyword>
<reference evidence="2" key="1">
    <citation type="submission" date="2020-11" db="EMBL/GenBank/DDBJ databases">
        <authorList>
            <person name="Tran Van P."/>
        </authorList>
    </citation>
    <scope>NUCLEOTIDE SEQUENCE</scope>
</reference>
<sequence>GPTYPKSQQHLHISSSMVCRAGSLPNVNQIGQSVNKSGIDLQSALNNLEDMKHGRDDRSGRRNFDQKRAMNSPNCVTYLSPPPDTNWRRTNSDSALHQSALMST</sequence>
<dbReference type="GO" id="GO:0005634">
    <property type="term" value="C:nucleus"/>
    <property type="evidence" value="ECO:0007669"/>
    <property type="project" value="InterPro"/>
</dbReference>
<dbReference type="GO" id="GO:0005737">
    <property type="term" value="C:cytoplasm"/>
    <property type="evidence" value="ECO:0007669"/>
    <property type="project" value="InterPro"/>
</dbReference>
<feature type="compositionally biased region" description="Polar residues" evidence="1">
    <location>
        <begin position="92"/>
        <end position="104"/>
    </location>
</feature>
<accession>A0A7R9MV89</accession>
<evidence type="ECO:0000313" key="2">
    <source>
        <dbReference type="EMBL" id="CAD7666708.1"/>
    </source>
</evidence>
<organism evidence="2">
    <name type="scientific">Oppiella nova</name>
    <dbReference type="NCBI Taxonomy" id="334625"/>
    <lineage>
        <taxon>Eukaryota</taxon>
        <taxon>Metazoa</taxon>
        <taxon>Ecdysozoa</taxon>
        <taxon>Arthropoda</taxon>
        <taxon>Chelicerata</taxon>
        <taxon>Arachnida</taxon>
        <taxon>Acari</taxon>
        <taxon>Acariformes</taxon>
        <taxon>Sarcoptiformes</taxon>
        <taxon>Oribatida</taxon>
        <taxon>Brachypylina</taxon>
        <taxon>Oppioidea</taxon>
        <taxon>Oppiidae</taxon>
        <taxon>Oppiella</taxon>
    </lineage>
</organism>
<dbReference type="AlphaFoldDB" id="A0A7R9MV89"/>
<dbReference type="OrthoDB" id="8947034at2759"/>
<dbReference type="PANTHER" id="PTHR13589">
    <property type="entry name" value="CREB-REGULATED TRANSCRIPTION COACTIVATOR"/>
    <property type="match status" value="1"/>
</dbReference>
<dbReference type="GO" id="GO:0008140">
    <property type="term" value="F:cAMP response element binding protein binding"/>
    <property type="evidence" value="ECO:0007669"/>
    <property type="project" value="TreeGrafter"/>
</dbReference>
<dbReference type="GO" id="GO:0045944">
    <property type="term" value="P:positive regulation of transcription by RNA polymerase II"/>
    <property type="evidence" value="ECO:0007669"/>
    <property type="project" value="TreeGrafter"/>
</dbReference>
<evidence type="ECO:0000256" key="1">
    <source>
        <dbReference type="SAM" id="MobiDB-lite"/>
    </source>
</evidence>
<feature type="non-terminal residue" evidence="2">
    <location>
        <position position="1"/>
    </location>
</feature>
<dbReference type="Proteomes" id="UP000728032">
    <property type="component" value="Unassembled WGS sequence"/>
</dbReference>
<dbReference type="EMBL" id="CAJPVJ010055386">
    <property type="protein sequence ID" value="CAG2183604.1"/>
    <property type="molecule type" value="Genomic_DNA"/>
</dbReference>
<name>A0A7R9MV89_9ACAR</name>
<proteinExistence type="predicted"/>
<dbReference type="EMBL" id="OC970211">
    <property type="protein sequence ID" value="CAD7666708.1"/>
    <property type="molecule type" value="Genomic_DNA"/>
</dbReference>
<protein>
    <submittedName>
        <fullName evidence="2">Uncharacterized protein</fullName>
    </submittedName>
</protein>
<gene>
    <name evidence="2" type="ORF">ONB1V03_LOCUS23024</name>
</gene>
<feature type="compositionally biased region" description="Basic and acidic residues" evidence="1">
    <location>
        <begin position="50"/>
        <end position="68"/>
    </location>
</feature>
<feature type="region of interest" description="Disordered" evidence="1">
    <location>
        <begin position="50"/>
        <end position="104"/>
    </location>
</feature>
<dbReference type="InterPro" id="IPR024786">
    <property type="entry name" value="TORC"/>
</dbReference>